<name>A0A8X6PVW5_NEPPI</name>
<comment type="caution">
    <text evidence="9">The sequence shown here is derived from an EMBL/GenBank/DDBJ whole genome shotgun (WGS) entry which is preliminary data.</text>
</comment>
<dbReference type="AlphaFoldDB" id="A0A8X6PVW5"/>
<evidence type="ECO:0000313" key="10">
    <source>
        <dbReference type="Proteomes" id="UP000887013"/>
    </source>
</evidence>
<feature type="region of interest" description="Disordered" evidence="6">
    <location>
        <begin position="161"/>
        <end position="209"/>
    </location>
</feature>
<dbReference type="PIRSF" id="PIRSF037207">
    <property type="entry name" value="ATE1_euk"/>
    <property type="match status" value="1"/>
</dbReference>
<evidence type="ECO:0000256" key="3">
    <source>
        <dbReference type="ARBA" id="ARBA00022786"/>
    </source>
</evidence>
<reference evidence="9" key="1">
    <citation type="submission" date="2020-08" db="EMBL/GenBank/DDBJ databases">
        <title>Multicomponent nature underlies the extraordinary mechanical properties of spider dragline silk.</title>
        <authorList>
            <person name="Kono N."/>
            <person name="Nakamura H."/>
            <person name="Mori M."/>
            <person name="Yoshida Y."/>
            <person name="Ohtoshi R."/>
            <person name="Malay A.D."/>
            <person name="Moran D.A.P."/>
            <person name="Tomita M."/>
            <person name="Numata K."/>
            <person name="Arakawa K."/>
        </authorList>
    </citation>
    <scope>NUCLEOTIDE SEQUENCE</scope>
</reference>
<keyword evidence="10" id="KW-1185">Reference proteome</keyword>
<gene>
    <name evidence="9" type="primary">ATE1</name>
    <name evidence="9" type="ORF">NPIL_338011</name>
</gene>
<dbReference type="PANTHER" id="PTHR21367">
    <property type="entry name" value="ARGININE-TRNA-PROTEIN TRANSFERASE 1"/>
    <property type="match status" value="1"/>
</dbReference>
<organism evidence="9 10">
    <name type="scientific">Nephila pilipes</name>
    <name type="common">Giant wood spider</name>
    <name type="synonym">Nephila maculata</name>
    <dbReference type="NCBI Taxonomy" id="299642"/>
    <lineage>
        <taxon>Eukaryota</taxon>
        <taxon>Metazoa</taxon>
        <taxon>Ecdysozoa</taxon>
        <taxon>Arthropoda</taxon>
        <taxon>Chelicerata</taxon>
        <taxon>Arachnida</taxon>
        <taxon>Araneae</taxon>
        <taxon>Araneomorphae</taxon>
        <taxon>Entelegynae</taxon>
        <taxon>Araneoidea</taxon>
        <taxon>Nephilidae</taxon>
        <taxon>Nephila</taxon>
    </lineage>
</organism>
<dbReference type="InterPro" id="IPR030700">
    <property type="entry name" value="N-end_Aminoacyl_Trfase"/>
</dbReference>
<dbReference type="InterPro" id="IPR017137">
    <property type="entry name" value="Arg-tRNA-P_Trfase_1_euk"/>
</dbReference>
<feature type="region of interest" description="Disordered" evidence="6">
    <location>
        <begin position="102"/>
        <end position="121"/>
    </location>
</feature>
<dbReference type="EC" id="2.3.2.8" evidence="5"/>
<feature type="compositionally biased region" description="Polar residues" evidence="6">
    <location>
        <begin position="188"/>
        <end position="202"/>
    </location>
</feature>
<evidence type="ECO:0000256" key="2">
    <source>
        <dbReference type="ARBA" id="ARBA00022679"/>
    </source>
</evidence>
<dbReference type="OrthoDB" id="74183at2759"/>
<dbReference type="Proteomes" id="UP000887013">
    <property type="component" value="Unassembled WGS sequence"/>
</dbReference>
<evidence type="ECO:0000259" key="7">
    <source>
        <dbReference type="Pfam" id="PF04376"/>
    </source>
</evidence>
<evidence type="ECO:0000256" key="1">
    <source>
        <dbReference type="ARBA" id="ARBA00009991"/>
    </source>
</evidence>
<keyword evidence="2 5" id="KW-0808">Transferase</keyword>
<keyword evidence="4 5" id="KW-0012">Acyltransferase</keyword>
<dbReference type="InterPro" id="IPR007472">
    <property type="entry name" value="N-end_Aminoacyl_Trfase_C"/>
</dbReference>
<feature type="domain" description="N-end aminoacyl transferase N-terminal" evidence="7">
    <location>
        <begin position="16"/>
        <end position="86"/>
    </location>
</feature>
<comment type="function">
    <text evidence="5">Involved in the post-translational conjugation of arginine to the N-terminal aspartate or glutamate of a protein. This arginylation is required for degradation of the protein via the ubiquitin pathway.</text>
</comment>
<comment type="similarity">
    <text evidence="1 5">Belongs to the R-transferase family.</text>
</comment>
<feature type="domain" description="N-end rule aminoacyl transferase C-terminal" evidence="8">
    <location>
        <begin position="280"/>
        <end position="418"/>
    </location>
</feature>
<evidence type="ECO:0000259" key="8">
    <source>
        <dbReference type="Pfam" id="PF04377"/>
    </source>
</evidence>
<feature type="compositionally biased region" description="Low complexity" evidence="6">
    <location>
        <begin position="168"/>
        <end position="182"/>
    </location>
</feature>
<accession>A0A8X6PVW5</accession>
<dbReference type="GO" id="GO:0005737">
    <property type="term" value="C:cytoplasm"/>
    <property type="evidence" value="ECO:0007669"/>
    <property type="project" value="TreeGrafter"/>
</dbReference>
<evidence type="ECO:0000256" key="5">
    <source>
        <dbReference type="PIRNR" id="PIRNR037207"/>
    </source>
</evidence>
<dbReference type="GO" id="GO:0004057">
    <property type="term" value="F:arginyl-tRNA--protein transferase activity"/>
    <property type="evidence" value="ECO:0007669"/>
    <property type="project" value="UniProtKB-EC"/>
</dbReference>
<dbReference type="SUPFAM" id="SSF55729">
    <property type="entry name" value="Acyl-CoA N-acyltransferases (Nat)"/>
    <property type="match status" value="1"/>
</dbReference>
<evidence type="ECO:0000256" key="6">
    <source>
        <dbReference type="SAM" id="MobiDB-lite"/>
    </source>
</evidence>
<dbReference type="Pfam" id="PF04376">
    <property type="entry name" value="ATE_N"/>
    <property type="match status" value="1"/>
</dbReference>
<proteinExistence type="inferred from homology"/>
<evidence type="ECO:0000313" key="9">
    <source>
        <dbReference type="EMBL" id="GFT91885.1"/>
    </source>
</evidence>
<dbReference type="PANTHER" id="PTHR21367:SF1">
    <property type="entry name" value="ARGINYL-TRNA--PROTEIN TRANSFERASE 1"/>
    <property type="match status" value="1"/>
</dbReference>
<protein>
    <recommendedName>
        <fullName evidence="5">Arginyl-tRNA--protein transferase 1</fullName>
        <shortName evidence="5">Arginyltransferase 1</shortName>
        <shortName evidence="5">R-transferase 1</shortName>
        <ecNumber evidence="5">2.3.2.8</ecNumber>
    </recommendedName>
    <alternativeName>
        <fullName evidence="5">Arginine-tRNA--protein transferase 1</fullName>
    </alternativeName>
</protein>
<evidence type="ECO:0000256" key="4">
    <source>
        <dbReference type="ARBA" id="ARBA00023315"/>
    </source>
</evidence>
<dbReference type="InterPro" id="IPR007471">
    <property type="entry name" value="N-end_Aminoacyl_Trfase_N"/>
</dbReference>
<keyword evidence="3 5" id="KW-0833">Ubl conjugation pathway</keyword>
<comment type="catalytic activity">
    <reaction evidence="5">
        <text>an N-terminal L-alpha-aminoacyl-[protein] + L-arginyl-tRNA(Arg) = an N-terminal L-arginyl-L-aminoacyl-[protein] + tRNA(Arg) + H(+)</text>
        <dbReference type="Rhea" id="RHEA:10208"/>
        <dbReference type="Rhea" id="RHEA-COMP:9658"/>
        <dbReference type="Rhea" id="RHEA-COMP:9673"/>
        <dbReference type="Rhea" id="RHEA-COMP:10636"/>
        <dbReference type="Rhea" id="RHEA-COMP:10638"/>
        <dbReference type="ChEBI" id="CHEBI:15378"/>
        <dbReference type="ChEBI" id="CHEBI:78442"/>
        <dbReference type="ChEBI" id="CHEBI:78513"/>
        <dbReference type="ChEBI" id="CHEBI:78597"/>
        <dbReference type="ChEBI" id="CHEBI:83562"/>
        <dbReference type="EC" id="2.3.2.8"/>
    </reaction>
</comment>
<sequence>MDRSIVEYFSGHEGYRCGYCNSADTCFSHGMWAHTMAPIDYQNLIDRGWRRSGKYCYKPTMNITCCPLYTIRCEAKKFVLTRSQKKVLKKVHRFLAYGEKSKSNEESSADKSGQNMDTSEFPLDVDVQSLKRIKRAKTIKQSDVKPDGSETFIDTPCISDSQNEKCDSASSDKFSSSVSSRSAHLHNEPSSPLKSSDLNSRPQCRKAKEIRKERKLQKLLKKGMSEEEAFASIKPKISEPKSIEDFLTEPFSQKPVHKLEFRMVPCNIESEEFQSTFDKSHKLYIKYQMKIHKDTEEECGKENYEHFLVESPFENSKAFSSSTFSFGSYHQQYWLDDKMIAVAVLDILPHCVSSVYFYYDPDYSFLSLGTYAALREIALTRELSTKCSDLQYYYMGYYIHSCVKMRYKGQFVPSFLLCPETYIFKPIEKCKPLLDISKYHRLEEDPKKEDLNGIGNLNEVIVLYDKTRMNYSTYKNLKKTANDENDVREYARFVGRKCYKRMLLYRDS</sequence>
<dbReference type="Pfam" id="PF04377">
    <property type="entry name" value="ATE_C"/>
    <property type="match status" value="1"/>
</dbReference>
<dbReference type="EMBL" id="BMAW01120975">
    <property type="protein sequence ID" value="GFT91885.1"/>
    <property type="molecule type" value="Genomic_DNA"/>
</dbReference>
<dbReference type="InterPro" id="IPR016181">
    <property type="entry name" value="Acyl_CoA_acyltransferase"/>
</dbReference>